<dbReference type="InterPro" id="IPR050534">
    <property type="entry name" value="Coronavir_polyprotein_1ab"/>
</dbReference>
<dbReference type="GO" id="GO:0016787">
    <property type="term" value="F:hydrolase activity"/>
    <property type="evidence" value="ECO:0007669"/>
    <property type="project" value="UniProtKB-KW"/>
</dbReference>
<keyword evidence="1" id="KW-0547">Nucleotide-binding</keyword>
<dbReference type="Gene3D" id="3.40.50.300">
    <property type="entry name" value="P-loop containing nucleotide triphosphate hydrolases"/>
    <property type="match status" value="1"/>
</dbReference>
<evidence type="ECO:0000313" key="7">
    <source>
        <dbReference type="WBParaSite" id="Hba_11497"/>
    </source>
</evidence>
<keyword evidence="2" id="KW-0378">Hydrolase</keyword>
<keyword evidence="6" id="KW-1185">Reference proteome</keyword>
<reference evidence="7" key="1">
    <citation type="submission" date="2016-11" db="UniProtKB">
        <authorList>
            <consortium name="WormBaseParasite"/>
        </authorList>
    </citation>
    <scope>IDENTIFICATION</scope>
</reference>
<evidence type="ECO:0000256" key="3">
    <source>
        <dbReference type="ARBA" id="ARBA00022806"/>
    </source>
</evidence>
<evidence type="ECO:0000256" key="2">
    <source>
        <dbReference type="ARBA" id="ARBA00022801"/>
    </source>
</evidence>
<keyword evidence="3" id="KW-0347">Helicase</keyword>
<protein>
    <submittedName>
        <fullName evidence="7">AAA_12 domain-containing protein</fullName>
    </submittedName>
</protein>
<dbReference type="Pfam" id="PF13087">
    <property type="entry name" value="AAA_12"/>
    <property type="match status" value="1"/>
</dbReference>
<evidence type="ECO:0000256" key="4">
    <source>
        <dbReference type="ARBA" id="ARBA00022840"/>
    </source>
</evidence>
<dbReference type="InterPro" id="IPR027417">
    <property type="entry name" value="P-loop_NTPase"/>
</dbReference>
<dbReference type="CDD" id="cd18808">
    <property type="entry name" value="SF1_C_Upf1"/>
    <property type="match status" value="1"/>
</dbReference>
<dbReference type="GO" id="GO:0043139">
    <property type="term" value="F:5'-3' DNA helicase activity"/>
    <property type="evidence" value="ECO:0007669"/>
    <property type="project" value="TreeGrafter"/>
</dbReference>
<dbReference type="WBParaSite" id="Hba_11497">
    <property type="protein sequence ID" value="Hba_11497"/>
    <property type="gene ID" value="Hba_11497"/>
</dbReference>
<proteinExistence type="predicted"/>
<dbReference type="InterPro" id="IPR041679">
    <property type="entry name" value="DNA2/NAM7-like_C"/>
</dbReference>
<dbReference type="GO" id="GO:0005524">
    <property type="term" value="F:ATP binding"/>
    <property type="evidence" value="ECO:0007669"/>
    <property type="project" value="UniProtKB-KW"/>
</dbReference>
<keyword evidence="4" id="KW-0067">ATP-binding</keyword>
<dbReference type="Proteomes" id="UP000095283">
    <property type="component" value="Unplaced"/>
</dbReference>
<name>A0A1I7X1Q5_HETBA</name>
<organism evidence="6 7">
    <name type="scientific">Heterorhabditis bacteriophora</name>
    <name type="common">Entomopathogenic nematode worm</name>
    <dbReference type="NCBI Taxonomy" id="37862"/>
    <lineage>
        <taxon>Eukaryota</taxon>
        <taxon>Metazoa</taxon>
        <taxon>Ecdysozoa</taxon>
        <taxon>Nematoda</taxon>
        <taxon>Chromadorea</taxon>
        <taxon>Rhabditida</taxon>
        <taxon>Rhabditina</taxon>
        <taxon>Rhabditomorpha</taxon>
        <taxon>Strongyloidea</taxon>
        <taxon>Heterorhabditidae</taxon>
        <taxon>Heterorhabditis</taxon>
    </lineage>
</organism>
<dbReference type="PANTHER" id="PTHR43788:SF8">
    <property type="entry name" value="DNA-BINDING PROTEIN SMUBP-2"/>
    <property type="match status" value="1"/>
</dbReference>
<feature type="domain" description="DNA2/NAM7 helicase-like C-terminal" evidence="5">
    <location>
        <begin position="2"/>
        <end position="169"/>
    </location>
</feature>
<sequence length="203" mass="23570">MERLSKEFDSANINHLLTVQYRMNSKIMRWSSDQFYNSLLTADESVANITLSDISNISSNHSFIYIICIWEVKLVTRYLEFLQKIGVQEKDIGIITPYYAQVEIIREKILGSQIVVNTVDAFQGQEKEVIIFSMVRHNPERSLGFLREERRLNVAITRARRQFVLIGSARMTERNKCLKKLFTNIKRNGIVVNPTDMDELGYG</sequence>
<evidence type="ECO:0000313" key="6">
    <source>
        <dbReference type="Proteomes" id="UP000095283"/>
    </source>
</evidence>
<dbReference type="PANTHER" id="PTHR43788">
    <property type="entry name" value="DNA2/NAM7 HELICASE FAMILY MEMBER"/>
    <property type="match status" value="1"/>
</dbReference>
<evidence type="ECO:0000259" key="5">
    <source>
        <dbReference type="Pfam" id="PF13087"/>
    </source>
</evidence>
<dbReference type="AlphaFoldDB" id="A0A1I7X1Q5"/>
<dbReference type="SUPFAM" id="SSF52540">
    <property type="entry name" value="P-loop containing nucleoside triphosphate hydrolases"/>
    <property type="match status" value="1"/>
</dbReference>
<dbReference type="InterPro" id="IPR047187">
    <property type="entry name" value="SF1_C_Upf1"/>
</dbReference>
<accession>A0A1I7X1Q5</accession>
<evidence type="ECO:0000256" key="1">
    <source>
        <dbReference type="ARBA" id="ARBA00022741"/>
    </source>
</evidence>